<dbReference type="PANTHER" id="PTHR11177">
    <property type="entry name" value="CHITINASE"/>
    <property type="match status" value="1"/>
</dbReference>
<dbReference type="InterPro" id="IPR029070">
    <property type="entry name" value="Chitinase_insertion_sf"/>
</dbReference>
<evidence type="ECO:0000256" key="4">
    <source>
        <dbReference type="ARBA" id="ARBA00023180"/>
    </source>
</evidence>
<dbReference type="Gene3D" id="3.10.50.10">
    <property type="match status" value="1"/>
</dbReference>
<dbReference type="Gene3D" id="3.20.20.80">
    <property type="entry name" value="Glycosidases"/>
    <property type="match status" value="1"/>
</dbReference>
<dbReference type="Proteomes" id="UP001567538">
    <property type="component" value="Unassembled WGS sequence"/>
</dbReference>
<dbReference type="AlphaFoldDB" id="A0ABD1HBE3"/>
<feature type="chain" id="PRO_5044866264" evidence="7">
    <location>
        <begin position="24"/>
        <end position="385"/>
    </location>
</feature>
<evidence type="ECO:0000256" key="2">
    <source>
        <dbReference type="ARBA" id="ARBA00022729"/>
    </source>
</evidence>
<gene>
    <name evidence="9" type="ORF">AAHA92_14389</name>
</gene>
<dbReference type="InterPro" id="IPR011583">
    <property type="entry name" value="Chitinase_II/V-like_cat"/>
</dbReference>
<comment type="similarity">
    <text evidence="1">Belongs to the glycosyl hydrolase 18 family. Chitinase class V subfamily.</text>
</comment>
<evidence type="ECO:0000256" key="3">
    <source>
        <dbReference type="ARBA" id="ARBA00022801"/>
    </source>
</evidence>
<dbReference type="PANTHER" id="PTHR11177:SF368">
    <property type="entry name" value="GH18 DOMAIN-CONTAINING PROTEIN"/>
    <property type="match status" value="1"/>
</dbReference>
<dbReference type="SUPFAM" id="SSF51445">
    <property type="entry name" value="(Trans)glycosidases"/>
    <property type="match status" value="1"/>
</dbReference>
<evidence type="ECO:0000313" key="10">
    <source>
        <dbReference type="Proteomes" id="UP001567538"/>
    </source>
</evidence>
<dbReference type="InterPro" id="IPR001579">
    <property type="entry name" value="Glyco_hydro_18_chit_AS"/>
</dbReference>
<evidence type="ECO:0000313" key="9">
    <source>
        <dbReference type="EMBL" id="KAL1553756.1"/>
    </source>
</evidence>
<organism evidence="9 10">
    <name type="scientific">Salvia divinorum</name>
    <name type="common">Maria pastora</name>
    <name type="synonym">Diviner's sage</name>
    <dbReference type="NCBI Taxonomy" id="28513"/>
    <lineage>
        <taxon>Eukaryota</taxon>
        <taxon>Viridiplantae</taxon>
        <taxon>Streptophyta</taxon>
        <taxon>Embryophyta</taxon>
        <taxon>Tracheophyta</taxon>
        <taxon>Spermatophyta</taxon>
        <taxon>Magnoliopsida</taxon>
        <taxon>eudicotyledons</taxon>
        <taxon>Gunneridae</taxon>
        <taxon>Pentapetalae</taxon>
        <taxon>asterids</taxon>
        <taxon>lamiids</taxon>
        <taxon>Lamiales</taxon>
        <taxon>Lamiaceae</taxon>
        <taxon>Nepetoideae</taxon>
        <taxon>Mentheae</taxon>
        <taxon>Salviinae</taxon>
        <taxon>Salvia</taxon>
        <taxon>Salvia subgen. Calosphace</taxon>
    </lineage>
</organism>
<sequence>MAYQKFLSLLVITLYEASHIAAASPSPLSSLSPPPHLCGVKAAYWPSWQAESLPPSSIPTAYFTHLFYAFVLIDPNTFQILLNPNDDQWMESFTSTLHTSTPRAKAILSIGGAGADPATFSAMASTSSGRSAFIQSSITAARHHGFDGLDLDWEFPINAQDMSNLALLLKEWRSVLNQESLTTATPRLLLSVAVYYSPDLSYPGPRAYPGDAIRRYVDILSPMCFDYHGGWEPNATAAHALLYDGKSNVSTSYGVAAWKRGGVAPKQIVMGMPAYGRTWTLEDPNQHGIGAPAVGAGQGGGVLVYSAIVEFNTGNNATVVFDNATVSTYSYSGTNWVGYDDATSIASKVKFAMAQGLGGYFFWALGDDSNWTLAKTASMTWDSGN</sequence>
<dbReference type="EC" id="3.2.1.14" evidence="9"/>
<reference evidence="9 10" key="1">
    <citation type="submission" date="2024-06" db="EMBL/GenBank/DDBJ databases">
        <title>A chromosome level genome sequence of Diviner's sage (Salvia divinorum).</title>
        <authorList>
            <person name="Ford S.A."/>
            <person name="Ro D.-K."/>
            <person name="Ness R.W."/>
            <person name="Phillips M.A."/>
        </authorList>
    </citation>
    <scope>NUCLEOTIDE SEQUENCE [LARGE SCALE GENOMIC DNA]</scope>
    <source>
        <strain evidence="9">SAF-2024a</strain>
        <tissue evidence="9">Leaf</tissue>
    </source>
</reference>
<evidence type="ECO:0000256" key="5">
    <source>
        <dbReference type="ARBA" id="ARBA00023295"/>
    </source>
</evidence>
<keyword evidence="3 6" id="KW-0378">Hydrolase</keyword>
<feature type="signal peptide" evidence="7">
    <location>
        <begin position="1"/>
        <end position="23"/>
    </location>
</feature>
<keyword evidence="2 7" id="KW-0732">Signal</keyword>
<feature type="domain" description="GH18" evidence="8">
    <location>
        <begin position="39"/>
        <end position="384"/>
    </location>
</feature>
<evidence type="ECO:0000259" key="8">
    <source>
        <dbReference type="PROSITE" id="PS51910"/>
    </source>
</evidence>
<dbReference type="CDD" id="cd02879">
    <property type="entry name" value="GH18_plant_chitinase_class_V"/>
    <property type="match status" value="1"/>
</dbReference>
<evidence type="ECO:0000256" key="7">
    <source>
        <dbReference type="SAM" id="SignalP"/>
    </source>
</evidence>
<dbReference type="SMART" id="SM00636">
    <property type="entry name" value="Glyco_18"/>
    <property type="match status" value="1"/>
</dbReference>
<dbReference type="Pfam" id="PF00704">
    <property type="entry name" value="Glyco_hydro_18"/>
    <property type="match status" value="1"/>
</dbReference>
<dbReference type="InterPro" id="IPR050314">
    <property type="entry name" value="Glycosyl_Hydrlase_18"/>
</dbReference>
<dbReference type="FunFam" id="3.10.50.10:FF:000003">
    <property type="entry name" value="Class V chitinase CHIT5b"/>
    <property type="match status" value="1"/>
</dbReference>
<dbReference type="GO" id="GO:0008843">
    <property type="term" value="F:endochitinase activity"/>
    <property type="evidence" value="ECO:0007669"/>
    <property type="project" value="UniProtKB-EC"/>
</dbReference>
<keyword evidence="4" id="KW-0325">Glycoprotein</keyword>
<dbReference type="PROSITE" id="PS01095">
    <property type="entry name" value="GH18_1"/>
    <property type="match status" value="1"/>
</dbReference>
<dbReference type="SUPFAM" id="SSF54556">
    <property type="entry name" value="Chitinase insertion domain"/>
    <property type="match status" value="1"/>
</dbReference>
<dbReference type="InterPro" id="IPR017853">
    <property type="entry name" value="GH"/>
</dbReference>
<evidence type="ECO:0000256" key="6">
    <source>
        <dbReference type="RuleBase" id="RU000489"/>
    </source>
</evidence>
<dbReference type="PROSITE" id="PS51910">
    <property type="entry name" value="GH18_2"/>
    <property type="match status" value="1"/>
</dbReference>
<keyword evidence="5 6" id="KW-0326">Glycosidase</keyword>
<evidence type="ECO:0000256" key="1">
    <source>
        <dbReference type="ARBA" id="ARBA00008682"/>
    </source>
</evidence>
<name>A0ABD1HBE3_SALDI</name>
<comment type="caution">
    <text evidence="9">The sequence shown here is derived from an EMBL/GenBank/DDBJ whole genome shotgun (WGS) entry which is preliminary data.</text>
</comment>
<keyword evidence="10" id="KW-1185">Reference proteome</keyword>
<dbReference type="InterPro" id="IPR001223">
    <property type="entry name" value="Glyco_hydro18_cat"/>
</dbReference>
<accession>A0ABD1HBE3</accession>
<proteinExistence type="inferred from homology"/>
<protein>
    <submittedName>
        <fullName evidence="9">Chitinase</fullName>
        <ecNumber evidence="9">3.2.1.14</ecNumber>
    </submittedName>
</protein>
<dbReference type="EMBL" id="JBEAFC010000006">
    <property type="protein sequence ID" value="KAL1553756.1"/>
    <property type="molecule type" value="Genomic_DNA"/>
</dbReference>